<feature type="transmembrane region" description="Helical" evidence="7">
    <location>
        <begin position="308"/>
        <end position="334"/>
    </location>
</feature>
<comment type="subcellular location">
    <subcellularLocation>
        <location evidence="1">Cell membrane</location>
        <topology evidence="1">Multi-pass membrane protein</topology>
    </subcellularLocation>
</comment>
<feature type="transmembrane region" description="Helical" evidence="7">
    <location>
        <begin position="249"/>
        <end position="272"/>
    </location>
</feature>
<evidence type="ECO:0000256" key="2">
    <source>
        <dbReference type="ARBA" id="ARBA00008335"/>
    </source>
</evidence>
<evidence type="ECO:0000256" key="4">
    <source>
        <dbReference type="ARBA" id="ARBA00022692"/>
    </source>
</evidence>
<feature type="transmembrane region" description="Helical" evidence="7">
    <location>
        <begin position="100"/>
        <end position="121"/>
    </location>
</feature>
<feature type="transmembrane region" description="Helical" evidence="7">
    <location>
        <begin position="369"/>
        <end position="389"/>
    </location>
</feature>
<sequence>MQQRKKRSAVCIYLMVFMMGYALSTNLFGTAQPKIIQSYHLTLEQASYFSVLQSIGMLVSSAIVGLVVDRLDKSRVVGFMCLIMGLTLLAIGLMPPFLVLLALFLLLGVTSSVLDSSCASYMSDLYGDDRSKYISILHAFFGVGAMLGPLYVGFLNDRGLGWNWSYSLLSLVIMAAAIAYLFTLKVVGRPQPAVQNTAADGTRQKAPVGEMLRSFDLRILCAVNFLLAGFQMYTIWLPTYLNQANSQKYPLSFCALLLSLYSGGMIVSRLANSYISKYVHARDYITFVSVAAGLVLIAGLTLHNKLLWMAVSLLLGLLTGATHTAMFVLACSYFPQFPATATAFTGLCSAVGSICFHALTGAVAQRFSFTGAMFIPVCALLGTFLLLAITHHRRPNR</sequence>
<dbReference type="InterPro" id="IPR036259">
    <property type="entry name" value="MFS_trans_sf"/>
</dbReference>
<organism evidence="9">
    <name type="scientific">uncultured Anaerotruncus sp</name>
    <dbReference type="NCBI Taxonomy" id="905011"/>
    <lineage>
        <taxon>Bacteria</taxon>
        <taxon>Bacillati</taxon>
        <taxon>Bacillota</taxon>
        <taxon>Clostridia</taxon>
        <taxon>Eubacteriales</taxon>
        <taxon>Oscillospiraceae</taxon>
        <taxon>Anaerotruncus</taxon>
        <taxon>environmental samples</taxon>
    </lineage>
</organism>
<dbReference type="GO" id="GO:0005886">
    <property type="term" value="C:plasma membrane"/>
    <property type="evidence" value="ECO:0007669"/>
    <property type="project" value="UniProtKB-SubCell"/>
</dbReference>
<keyword evidence="6 7" id="KW-0472">Membrane</keyword>
<dbReference type="SUPFAM" id="SSF103473">
    <property type="entry name" value="MFS general substrate transporter"/>
    <property type="match status" value="1"/>
</dbReference>
<feature type="transmembrane region" description="Helical" evidence="7">
    <location>
        <begin position="164"/>
        <end position="182"/>
    </location>
</feature>
<dbReference type="InterPro" id="IPR020846">
    <property type="entry name" value="MFS_dom"/>
</dbReference>
<dbReference type="GO" id="GO:0022857">
    <property type="term" value="F:transmembrane transporter activity"/>
    <property type="evidence" value="ECO:0007669"/>
    <property type="project" value="InterPro"/>
</dbReference>
<dbReference type="Pfam" id="PF07690">
    <property type="entry name" value="MFS_1"/>
    <property type="match status" value="1"/>
</dbReference>
<evidence type="ECO:0000256" key="6">
    <source>
        <dbReference type="ARBA" id="ARBA00023136"/>
    </source>
</evidence>
<evidence type="ECO:0000256" key="7">
    <source>
        <dbReference type="SAM" id="Phobius"/>
    </source>
</evidence>
<feature type="transmembrane region" description="Helical" evidence="7">
    <location>
        <begin position="284"/>
        <end position="302"/>
    </location>
</feature>
<accession>A0A1C6JZB7</accession>
<feature type="domain" description="Major facilitator superfamily (MFS) profile" evidence="8">
    <location>
        <begin position="8"/>
        <end position="394"/>
    </location>
</feature>
<evidence type="ECO:0000313" key="9">
    <source>
        <dbReference type="EMBL" id="SCJ87338.1"/>
    </source>
</evidence>
<feature type="transmembrane region" description="Helical" evidence="7">
    <location>
        <begin position="341"/>
        <end position="363"/>
    </location>
</feature>
<dbReference type="PANTHER" id="PTHR23514">
    <property type="entry name" value="BYPASS OF STOP CODON PROTEIN 6"/>
    <property type="match status" value="1"/>
</dbReference>
<gene>
    <name evidence="9" type="ORF">SAMEA3545359_02447</name>
</gene>
<dbReference type="Gene3D" id="1.20.1250.20">
    <property type="entry name" value="MFS general substrate transporter like domains"/>
    <property type="match status" value="2"/>
</dbReference>
<dbReference type="AlphaFoldDB" id="A0A1C6JZB7"/>
<dbReference type="InterPro" id="IPR011701">
    <property type="entry name" value="MFS"/>
</dbReference>
<dbReference type="EMBL" id="FMHG01000002">
    <property type="protein sequence ID" value="SCJ87338.1"/>
    <property type="molecule type" value="Genomic_DNA"/>
</dbReference>
<keyword evidence="5 7" id="KW-1133">Transmembrane helix</keyword>
<evidence type="ECO:0000256" key="3">
    <source>
        <dbReference type="ARBA" id="ARBA00022448"/>
    </source>
</evidence>
<dbReference type="InterPro" id="IPR051788">
    <property type="entry name" value="MFS_Transporter"/>
</dbReference>
<evidence type="ECO:0000256" key="5">
    <source>
        <dbReference type="ARBA" id="ARBA00022989"/>
    </source>
</evidence>
<keyword evidence="4 7" id="KW-0812">Transmembrane</keyword>
<name>A0A1C6JZB7_9FIRM</name>
<evidence type="ECO:0000256" key="1">
    <source>
        <dbReference type="ARBA" id="ARBA00004651"/>
    </source>
</evidence>
<comment type="similarity">
    <text evidence="2">Belongs to the major facilitator superfamily.</text>
</comment>
<feature type="transmembrane region" description="Helical" evidence="7">
    <location>
        <begin position="51"/>
        <end position="69"/>
    </location>
</feature>
<dbReference type="PANTHER" id="PTHR23514:SF3">
    <property type="entry name" value="BYPASS OF STOP CODON PROTEIN 6"/>
    <property type="match status" value="1"/>
</dbReference>
<feature type="transmembrane region" description="Helical" evidence="7">
    <location>
        <begin position="219"/>
        <end position="237"/>
    </location>
</feature>
<feature type="transmembrane region" description="Helical" evidence="7">
    <location>
        <begin position="133"/>
        <end position="152"/>
    </location>
</feature>
<reference evidence="9" key="1">
    <citation type="submission" date="2015-09" db="EMBL/GenBank/DDBJ databases">
        <authorList>
            <consortium name="Pathogen Informatics"/>
        </authorList>
    </citation>
    <scope>NUCLEOTIDE SEQUENCE</scope>
    <source>
        <strain evidence="9">2789STDY5834896</strain>
    </source>
</reference>
<protein>
    <submittedName>
        <fullName evidence="9">Putative transporter</fullName>
    </submittedName>
</protein>
<proteinExistence type="inferred from homology"/>
<evidence type="ECO:0000259" key="8">
    <source>
        <dbReference type="PROSITE" id="PS50850"/>
    </source>
</evidence>
<keyword evidence="3" id="KW-0813">Transport</keyword>
<feature type="transmembrane region" description="Helical" evidence="7">
    <location>
        <begin position="76"/>
        <end position="94"/>
    </location>
</feature>
<dbReference type="PROSITE" id="PS50850">
    <property type="entry name" value="MFS"/>
    <property type="match status" value="1"/>
</dbReference>
<feature type="transmembrane region" description="Helical" evidence="7">
    <location>
        <begin position="12"/>
        <end position="31"/>
    </location>
</feature>